<organism evidence="4 5">
    <name type="scientific">Symbiodinium microadriaticum</name>
    <name type="common">Dinoflagellate</name>
    <name type="synonym">Zooxanthella microadriatica</name>
    <dbReference type="NCBI Taxonomy" id="2951"/>
    <lineage>
        <taxon>Eukaryota</taxon>
        <taxon>Sar</taxon>
        <taxon>Alveolata</taxon>
        <taxon>Dinophyceae</taxon>
        <taxon>Suessiales</taxon>
        <taxon>Symbiodiniaceae</taxon>
        <taxon>Symbiodinium</taxon>
    </lineage>
</organism>
<feature type="domain" description="CCHC-type" evidence="3">
    <location>
        <begin position="406"/>
        <end position="420"/>
    </location>
</feature>
<accession>A0A1Q9CH49</accession>
<reference evidence="4 5" key="1">
    <citation type="submission" date="2016-02" db="EMBL/GenBank/DDBJ databases">
        <title>Genome analysis of coral dinoflagellate symbionts highlights evolutionary adaptations to a symbiotic lifestyle.</title>
        <authorList>
            <person name="Aranda M."/>
            <person name="Li Y."/>
            <person name="Liew Y.J."/>
            <person name="Baumgarten S."/>
            <person name="Simakov O."/>
            <person name="Wilson M."/>
            <person name="Piel J."/>
            <person name="Ashoor H."/>
            <person name="Bougouffa S."/>
            <person name="Bajic V.B."/>
            <person name="Ryu T."/>
            <person name="Ravasi T."/>
            <person name="Bayer T."/>
            <person name="Micklem G."/>
            <person name="Kim H."/>
            <person name="Bhak J."/>
            <person name="Lajeunesse T.C."/>
            <person name="Voolstra C.R."/>
        </authorList>
    </citation>
    <scope>NUCLEOTIDE SEQUENCE [LARGE SCALE GENOMIC DNA]</scope>
    <source>
        <strain evidence="4 5">CCMP2467</strain>
    </source>
</reference>
<feature type="compositionally biased region" description="Low complexity" evidence="2">
    <location>
        <begin position="191"/>
        <end position="207"/>
    </location>
</feature>
<feature type="compositionally biased region" description="Polar residues" evidence="2">
    <location>
        <begin position="910"/>
        <end position="924"/>
    </location>
</feature>
<dbReference type="AlphaFoldDB" id="A0A1Q9CH49"/>
<keyword evidence="1" id="KW-0863">Zinc-finger</keyword>
<proteinExistence type="predicted"/>
<gene>
    <name evidence="4" type="ORF">AK812_SmicGene37105</name>
</gene>
<feature type="region of interest" description="Disordered" evidence="2">
    <location>
        <begin position="136"/>
        <end position="207"/>
    </location>
</feature>
<dbReference type="PROSITE" id="PS50158">
    <property type="entry name" value="ZF_CCHC"/>
    <property type="match status" value="1"/>
</dbReference>
<dbReference type="GO" id="GO:0008270">
    <property type="term" value="F:zinc ion binding"/>
    <property type="evidence" value="ECO:0007669"/>
    <property type="project" value="UniProtKB-KW"/>
</dbReference>
<evidence type="ECO:0000256" key="2">
    <source>
        <dbReference type="SAM" id="MobiDB-lite"/>
    </source>
</evidence>
<feature type="region of interest" description="Disordered" evidence="2">
    <location>
        <begin position="374"/>
        <end position="404"/>
    </location>
</feature>
<feature type="compositionally biased region" description="Polar residues" evidence="2">
    <location>
        <begin position="888"/>
        <end position="904"/>
    </location>
</feature>
<dbReference type="SUPFAM" id="SSF57756">
    <property type="entry name" value="Retrovirus zinc finger-like domains"/>
    <property type="match status" value="1"/>
</dbReference>
<evidence type="ECO:0000256" key="1">
    <source>
        <dbReference type="PROSITE-ProRule" id="PRU00047"/>
    </source>
</evidence>
<evidence type="ECO:0000259" key="3">
    <source>
        <dbReference type="PROSITE" id="PS50158"/>
    </source>
</evidence>
<keyword evidence="5" id="KW-1185">Reference proteome</keyword>
<dbReference type="EMBL" id="LSRX01001210">
    <property type="protein sequence ID" value="OLP82261.1"/>
    <property type="molecule type" value="Genomic_DNA"/>
</dbReference>
<dbReference type="InterPro" id="IPR021109">
    <property type="entry name" value="Peptidase_aspartic_dom_sf"/>
</dbReference>
<feature type="compositionally biased region" description="Low complexity" evidence="2">
    <location>
        <begin position="387"/>
        <end position="404"/>
    </location>
</feature>
<dbReference type="InterPro" id="IPR036875">
    <property type="entry name" value="Znf_CCHC_sf"/>
</dbReference>
<evidence type="ECO:0000313" key="5">
    <source>
        <dbReference type="Proteomes" id="UP000186817"/>
    </source>
</evidence>
<dbReference type="InterPro" id="IPR001878">
    <property type="entry name" value="Znf_CCHC"/>
</dbReference>
<dbReference type="Gene3D" id="2.40.70.10">
    <property type="entry name" value="Acid Proteases"/>
    <property type="match status" value="1"/>
</dbReference>
<dbReference type="Proteomes" id="UP000186817">
    <property type="component" value="Unassembled WGS sequence"/>
</dbReference>
<name>A0A1Q9CH49_SYMMI</name>
<feature type="compositionally biased region" description="Basic and acidic residues" evidence="2">
    <location>
        <begin position="136"/>
        <end position="145"/>
    </location>
</feature>
<dbReference type="GO" id="GO:0003676">
    <property type="term" value="F:nucleic acid binding"/>
    <property type="evidence" value="ECO:0007669"/>
    <property type="project" value="InterPro"/>
</dbReference>
<comment type="caution">
    <text evidence="4">The sequence shown here is derived from an EMBL/GenBank/DDBJ whole genome shotgun (WGS) entry which is preliminary data.</text>
</comment>
<dbReference type="SMART" id="SM00343">
    <property type="entry name" value="ZnF_C2HC"/>
    <property type="match status" value="1"/>
</dbReference>
<dbReference type="OrthoDB" id="447226at2759"/>
<feature type="compositionally biased region" description="Basic and acidic residues" evidence="2">
    <location>
        <begin position="868"/>
        <end position="881"/>
    </location>
</feature>
<protein>
    <recommendedName>
        <fullName evidence="3">CCHC-type domain-containing protein</fullName>
    </recommendedName>
</protein>
<feature type="region of interest" description="Disordered" evidence="2">
    <location>
        <begin position="868"/>
        <end position="924"/>
    </location>
</feature>
<keyword evidence="1" id="KW-0479">Metal-binding</keyword>
<sequence length="924" mass="102036">MAQDTGDSGSQKGRDGVPSWNGAADSFQSYCEAALLFEQATPYHKRYLVAPRLVSELQGSARRLIVGQPPDWVSFSGGVEHLLSHLRRCLGKPQVPELTELLSKYFKNSRRKPGELMGDYISRKCELYVRAQQAMDRVRPHHDQRGTSTGAYATTWEWQPRQGRRLSTDSWVSNEAPTEASEPAADDETQAAAPVSGSGPPSTATSTWRSWEWQGSWGSWNQTWDQWGGSSWYDTGSRAGTWPSSPKPQLPELIPEFVQAWMLLQDAGLDPAERNTVMVATQGDMRLQRVAQELRNHFVDGDLKKRDSHRRGQGFMGEAYMGANEDEQDEDYMQETAFDAEAELNEEGLALWGETQQELQQAMAAVQTARRTLRGARERQKQVKQNRQYYRGSSSSSGQPSGPRLCLRCGQSGHKAAECPAAKPQAAQQKEMAPFICFAQEDREIALELHEAGPNLISTAEAVTSGKAVIDCGATKSLGSVEALEHVVRLSQNGVSRVDTEDAPVFGFGNSSEDRCLSTLHLRLAAGGRPGVIRIHALDKGSAPVLLSITTLRALGAMIDFSNDSIVFRKVDDQRVLQLESSSSGHLLLPLTGDILEGAQQATRPVPSLSEYLVQNKSTTDADHSRPSFSCTGQAAASAEATDESQVTELRAVMVQLGEQPPRGWTKVELAFRISELTGEDMSVKVKSKNKDKSPLQELTQRLNAAARERKSVLINFCEKELRMSNLDSWTVSRIQMAGMQRVMELTEGDFRDTVSFGKHGLLTYQELYDQDQSYCRWVVQTARDRPTESDPRLRRLARWIERQDNAELQPDSPTRPGQTILALLHKSGSAQSAPTTLATSNRDERIDTLTAMTKELQAEVEALKAERCQEPVRKKGKDQDTEIEGNAPTTEATTTSQPSSMATTRGPKQPSTMMATSGRSSAA</sequence>
<keyword evidence="1" id="KW-0862">Zinc</keyword>
<evidence type="ECO:0000313" key="4">
    <source>
        <dbReference type="EMBL" id="OLP82261.1"/>
    </source>
</evidence>